<evidence type="ECO:0000313" key="3">
    <source>
        <dbReference type="Proteomes" id="UP001597213"/>
    </source>
</evidence>
<dbReference type="InterPro" id="IPR009495">
    <property type="entry name" value="NrsF"/>
</dbReference>
<evidence type="ECO:0000313" key="2">
    <source>
        <dbReference type="EMBL" id="MFD1881195.1"/>
    </source>
</evidence>
<keyword evidence="1" id="KW-1133">Transmembrane helix</keyword>
<keyword evidence="1" id="KW-0472">Membrane</keyword>
<feature type="transmembrane region" description="Helical" evidence="1">
    <location>
        <begin position="29"/>
        <end position="50"/>
    </location>
</feature>
<dbReference type="RefSeq" id="WP_379140838.1">
    <property type="nucleotide sequence ID" value="NZ_JBHUEN010000016.1"/>
</dbReference>
<dbReference type="Proteomes" id="UP001597213">
    <property type="component" value="Unassembled WGS sequence"/>
</dbReference>
<keyword evidence="1" id="KW-0812">Transmembrane</keyword>
<organism evidence="2 3">
    <name type="scientific">Paracoccus pacificus</name>
    <dbReference type="NCBI Taxonomy" id="1463598"/>
    <lineage>
        <taxon>Bacteria</taxon>
        <taxon>Pseudomonadati</taxon>
        <taxon>Pseudomonadota</taxon>
        <taxon>Alphaproteobacteria</taxon>
        <taxon>Rhodobacterales</taxon>
        <taxon>Paracoccaceae</taxon>
        <taxon>Paracoccus</taxon>
    </lineage>
</organism>
<keyword evidence="3" id="KW-1185">Reference proteome</keyword>
<reference evidence="3" key="1">
    <citation type="journal article" date="2019" name="Int. J. Syst. Evol. Microbiol.">
        <title>The Global Catalogue of Microorganisms (GCM) 10K type strain sequencing project: providing services to taxonomists for standard genome sequencing and annotation.</title>
        <authorList>
            <consortium name="The Broad Institute Genomics Platform"/>
            <consortium name="The Broad Institute Genome Sequencing Center for Infectious Disease"/>
            <person name="Wu L."/>
            <person name="Ma J."/>
        </authorList>
    </citation>
    <scope>NUCLEOTIDE SEQUENCE [LARGE SCALE GENOMIC DNA]</scope>
    <source>
        <strain evidence="3">CCUG 56029</strain>
    </source>
</reference>
<proteinExistence type="predicted"/>
<comment type="caution">
    <text evidence="2">The sequence shown here is derived from an EMBL/GenBank/DDBJ whole genome shotgun (WGS) entry which is preliminary data.</text>
</comment>
<evidence type="ECO:0000256" key="1">
    <source>
        <dbReference type="SAM" id="Phobius"/>
    </source>
</evidence>
<protein>
    <submittedName>
        <fullName evidence="2">NrsF family protein</fullName>
    </submittedName>
</protein>
<gene>
    <name evidence="2" type="ORF">ACFSCT_05635</name>
</gene>
<dbReference type="EMBL" id="JBHUEN010000016">
    <property type="protein sequence ID" value="MFD1881195.1"/>
    <property type="molecule type" value="Genomic_DNA"/>
</dbReference>
<sequence length="52" mass="5552">MLVGLASGTAAAAGYTLHCAEDSPLFYVTWYGIAIALAAIIGAVLEHRFLRW</sequence>
<name>A0ABW4R5A3_9RHOB</name>
<accession>A0ABW4R5A3</accession>
<dbReference type="Pfam" id="PF06532">
    <property type="entry name" value="NrsF"/>
    <property type="match status" value="1"/>
</dbReference>